<dbReference type="PANTHER" id="PTHR13060:SF0">
    <property type="entry name" value="PROTEIN ECDYSONELESS HOMOLOG"/>
    <property type="match status" value="1"/>
</dbReference>
<dbReference type="Pfam" id="PF07093">
    <property type="entry name" value="SGT1"/>
    <property type="match status" value="1"/>
</dbReference>
<feature type="compositionally biased region" description="Acidic residues" evidence="1">
    <location>
        <begin position="698"/>
        <end position="713"/>
    </location>
</feature>
<evidence type="ECO:0000256" key="1">
    <source>
        <dbReference type="SAM" id="MobiDB-lite"/>
    </source>
</evidence>
<evidence type="ECO:0000313" key="2">
    <source>
        <dbReference type="EMBL" id="JAD05790.1"/>
    </source>
</evidence>
<dbReference type="InterPro" id="IPR010770">
    <property type="entry name" value="Ecd"/>
</dbReference>
<organism evidence="2">
    <name type="scientific">Zeugodacus cucurbitae</name>
    <name type="common">Melon fruit fly</name>
    <name type="synonym">Bactrocera cucurbitae</name>
    <dbReference type="NCBI Taxonomy" id="28588"/>
    <lineage>
        <taxon>Eukaryota</taxon>
        <taxon>Metazoa</taxon>
        <taxon>Ecdysozoa</taxon>
        <taxon>Arthropoda</taxon>
        <taxon>Hexapoda</taxon>
        <taxon>Insecta</taxon>
        <taxon>Pterygota</taxon>
        <taxon>Neoptera</taxon>
        <taxon>Endopterygota</taxon>
        <taxon>Diptera</taxon>
        <taxon>Brachycera</taxon>
        <taxon>Muscomorpha</taxon>
        <taxon>Tephritoidea</taxon>
        <taxon>Tephritidae</taxon>
        <taxon>Zeugodacus</taxon>
        <taxon>Zeugodacus</taxon>
    </lineage>
</organism>
<accession>A0A0A1X4Z5</accession>
<proteinExistence type="predicted"/>
<protein>
    <submittedName>
        <fullName evidence="2">Protein SGT1 homolog ecdysoneless</fullName>
    </submittedName>
</protein>
<dbReference type="AlphaFoldDB" id="A0A0A1X4Z5"/>
<dbReference type="GO" id="GO:0005634">
    <property type="term" value="C:nucleus"/>
    <property type="evidence" value="ECO:0007669"/>
    <property type="project" value="TreeGrafter"/>
</dbReference>
<gene>
    <name evidence="2" type="primary">ecd</name>
    <name evidence="2" type="ORF">g.36710</name>
</gene>
<dbReference type="EMBL" id="GBXI01008502">
    <property type="protein sequence ID" value="JAD05790.1"/>
    <property type="molecule type" value="Transcribed_RNA"/>
</dbReference>
<dbReference type="PANTHER" id="PTHR13060">
    <property type="entry name" value="SGT1 PROTEIN HSGT1 SUPPRESSOR OF GCR2"/>
    <property type="match status" value="1"/>
</dbReference>
<feature type="compositionally biased region" description="Basic and acidic residues" evidence="1">
    <location>
        <begin position="544"/>
        <end position="565"/>
    </location>
</feature>
<feature type="compositionally biased region" description="Basic residues" evidence="1">
    <location>
        <begin position="528"/>
        <end position="539"/>
    </location>
</feature>
<feature type="region of interest" description="Disordered" evidence="1">
    <location>
        <begin position="692"/>
        <end position="713"/>
    </location>
</feature>
<sequence length="713" mass="81187">MAKLPGCKLEFVRDDDYVEYFIFPELPANLTNIQNECAELEELSTKLLEFQKQCLEIVDKRVKNYGYIWHKDEFHLQIRTECAQERLLNDEINDDSNDAPTAHPLPPHLHGVTHYGDNIEDEWFIVHLLHELTRQLPGCIARVIDADGEFLLIEAADALPAWANPDKCEQRVYIVNGHMQLVQKLTAKSSKKLAVSTAVENIRQNPTIYRVGKEIQNCIDERLKDFSGGTNPAIHRQIVRLPLGVAALLKTHPSLIASAVRAFCERDSIDLKACRSMRYFPPEQCVRCSVRFTRCLYAMLMHTDYKPDRKVGWLLDSDTNTEQYKEQIIGIKIACGFEILASQAKSADQEANEPAWRAYVNNLSTKGYFRENLEGSEQYKRLLSEARAYFTKNKERFRTAPLVGREILNLLRSMEISADLFCDEENNLEPSDSDDWLNISADQLDAMLMERYGPKKLFKSNGGLNAEEFTKNIADFLEKESLYEGIGDDDDDDDDDEDEDDDDTETASVEIESGASANKTTKDETKTKVRKNHSMRKACNRNSIIKEKAEDKPKPKTKSMESEDSTHVRNFLDFVIPEDKWDSNSEMSDYEDDDNLEHNFEAMSKSDKNIDKRIKKYMDQMDKELAQTTIGQSFENKSVPKASDDDFDDIESFQPININVNTLKNIVASYKSQLGGPGPVSNLLNAMGVGMSTSTALDSDDDEADEELKESRV</sequence>
<reference evidence="2" key="2">
    <citation type="journal article" date="2015" name="Gigascience">
        <title>Reconstructing a comprehensive transcriptome assembly of a white-pupal translocated strain of the pest fruit fly Bactrocera cucurbitae.</title>
        <authorList>
            <person name="Sim S.B."/>
            <person name="Calla B."/>
            <person name="Hall B."/>
            <person name="DeRego T."/>
            <person name="Geib S.M."/>
        </authorList>
    </citation>
    <scope>NUCLEOTIDE SEQUENCE</scope>
</reference>
<feature type="region of interest" description="Disordered" evidence="1">
    <location>
        <begin position="484"/>
        <end position="565"/>
    </location>
</feature>
<reference evidence="2" key="1">
    <citation type="submission" date="2014-11" db="EMBL/GenBank/DDBJ databases">
        <authorList>
            <person name="Geib S."/>
        </authorList>
    </citation>
    <scope>NUCLEOTIDE SEQUENCE</scope>
</reference>
<name>A0A0A1X4Z5_ZEUCU</name>
<feature type="compositionally biased region" description="Acidic residues" evidence="1">
    <location>
        <begin position="486"/>
        <end position="505"/>
    </location>
</feature>